<dbReference type="EMBL" id="PHND01000001">
    <property type="protein sequence ID" value="PPE04903.1"/>
    <property type="molecule type" value="Genomic_DNA"/>
</dbReference>
<sequence>MIFFAQKQPKLEIDRIIVRPDGSIEIIFK</sequence>
<evidence type="ECO:0000259" key="1">
    <source>
        <dbReference type="PROSITE" id="PS50965"/>
    </source>
</evidence>
<protein>
    <recommendedName>
        <fullName evidence="1">NERD domain-containing protein</fullName>
    </recommendedName>
</protein>
<keyword evidence="3" id="KW-1185">Reference proteome</keyword>
<dbReference type="InterPro" id="IPR011528">
    <property type="entry name" value="NERD"/>
</dbReference>
<proteinExistence type="predicted"/>
<evidence type="ECO:0000313" key="2">
    <source>
        <dbReference type="EMBL" id="PPE04903.1"/>
    </source>
</evidence>
<organism evidence="2 3">
    <name type="scientific">Entomoplasma ellychniae</name>
    <dbReference type="NCBI Taxonomy" id="2114"/>
    <lineage>
        <taxon>Bacteria</taxon>
        <taxon>Bacillati</taxon>
        <taxon>Mycoplasmatota</taxon>
        <taxon>Mollicutes</taxon>
        <taxon>Entomoplasmatales</taxon>
        <taxon>Entomoplasmataceae</taxon>
        <taxon>Entomoplasma</taxon>
    </lineage>
</organism>
<gene>
    <name evidence="2" type="ORF">EELLY_v1c05840</name>
</gene>
<comment type="caution">
    <text evidence="2">The sequence shown here is derived from an EMBL/GenBank/DDBJ whole genome shotgun (WGS) entry which is preliminary data.</text>
</comment>
<name>A0A8E2QXX9_9MOLU</name>
<dbReference type="AlphaFoldDB" id="A0A8E2QXX9"/>
<dbReference type="PROSITE" id="PS50965">
    <property type="entry name" value="NERD"/>
    <property type="match status" value="1"/>
</dbReference>
<reference evidence="2 3" key="1">
    <citation type="submission" date="2017-11" db="EMBL/GenBank/DDBJ databases">
        <title>Genome sequence of Entomoplasma ellychniae ELCN-1 (ATCC 43707).</title>
        <authorList>
            <person name="Lo W.-S."/>
            <person name="Gasparich G.E."/>
            <person name="Kuo C.-H."/>
        </authorList>
    </citation>
    <scope>NUCLEOTIDE SEQUENCE [LARGE SCALE GENOMIC DNA]</scope>
    <source>
        <strain evidence="2 3">ELCN-1</strain>
    </source>
</reference>
<dbReference type="Proteomes" id="UP000239010">
    <property type="component" value="Unassembled WGS sequence"/>
</dbReference>
<evidence type="ECO:0000313" key="3">
    <source>
        <dbReference type="Proteomes" id="UP000239010"/>
    </source>
</evidence>
<feature type="domain" description="NERD" evidence="1">
    <location>
        <begin position="1"/>
        <end position="29"/>
    </location>
</feature>
<accession>A0A8E2QXX9</accession>